<dbReference type="AlphaFoldDB" id="A0ABD2WWN8"/>
<organism evidence="2 3">
    <name type="scientific">Trichogramma kaykai</name>
    <dbReference type="NCBI Taxonomy" id="54128"/>
    <lineage>
        <taxon>Eukaryota</taxon>
        <taxon>Metazoa</taxon>
        <taxon>Ecdysozoa</taxon>
        <taxon>Arthropoda</taxon>
        <taxon>Hexapoda</taxon>
        <taxon>Insecta</taxon>
        <taxon>Pterygota</taxon>
        <taxon>Neoptera</taxon>
        <taxon>Endopterygota</taxon>
        <taxon>Hymenoptera</taxon>
        <taxon>Apocrita</taxon>
        <taxon>Proctotrupomorpha</taxon>
        <taxon>Chalcidoidea</taxon>
        <taxon>Trichogrammatidae</taxon>
        <taxon>Trichogramma</taxon>
    </lineage>
</organism>
<keyword evidence="3" id="KW-1185">Reference proteome</keyword>
<dbReference type="EMBL" id="JBJJXI010000068">
    <property type="protein sequence ID" value="KAL3396912.1"/>
    <property type="molecule type" value="Genomic_DNA"/>
</dbReference>
<name>A0ABD2WWN8_9HYME</name>
<sequence length="448" mass="50497">MHPRDATGVHHHETRKLSELARFGKIIPGLSDLQRGTYLIIYNFTIRDVHDDRLTQIFNSNEVWEVFFKKFDRTYEMKAMEKDPSINKNFRKLVKEQYLRTATKKQLDSMEKKTFKFGKAKKEVRQQQQQQTPRSASVANLLKQKLELDNAKAEEVVQLAPPEKPKISELIKNPLKLADLMRGVNQKKARPEKREFSFVKSQDFSSKYAGGEAGLQDSKLSSISPTKSSKPAAKSAKAKTTDDILNDEEIVVQKKQLKSMLTMGQLDDIKSQFQNEKNLVLKSPRSMIIKKPEKIAEEEPSNNNKAAAKSVKKSEKKKTKSSSKSRGSRNPSTLDAKSLRSVNALNDDDDLDETGMSFLMKRYLEASSEASKKLVDCERLAHETKSTGIQADRPKVISNNLATSKFSLQSAGTAKMTKTTTTTAKKSSQSRLSNPTISSALKTKFSRK</sequence>
<evidence type="ECO:0000256" key="1">
    <source>
        <dbReference type="SAM" id="MobiDB-lite"/>
    </source>
</evidence>
<feature type="compositionally biased region" description="Low complexity" evidence="1">
    <location>
        <begin position="218"/>
        <end position="235"/>
    </location>
</feature>
<accession>A0ABD2WWN8</accession>
<evidence type="ECO:0000313" key="2">
    <source>
        <dbReference type="EMBL" id="KAL3396912.1"/>
    </source>
</evidence>
<comment type="caution">
    <text evidence="2">The sequence shown here is derived from an EMBL/GenBank/DDBJ whole genome shotgun (WGS) entry which is preliminary data.</text>
</comment>
<proteinExistence type="predicted"/>
<feature type="compositionally biased region" description="Polar residues" evidence="1">
    <location>
        <begin position="427"/>
        <end position="441"/>
    </location>
</feature>
<feature type="region of interest" description="Disordered" evidence="1">
    <location>
        <begin position="210"/>
        <end position="240"/>
    </location>
</feature>
<protein>
    <submittedName>
        <fullName evidence="2">Uncharacterized protein</fullName>
    </submittedName>
</protein>
<feature type="region of interest" description="Disordered" evidence="1">
    <location>
        <begin position="292"/>
        <end position="341"/>
    </location>
</feature>
<feature type="region of interest" description="Disordered" evidence="1">
    <location>
        <begin position="411"/>
        <end position="448"/>
    </location>
</feature>
<gene>
    <name evidence="2" type="ORF">TKK_009278</name>
</gene>
<dbReference type="Proteomes" id="UP001627154">
    <property type="component" value="Unassembled WGS sequence"/>
</dbReference>
<feature type="compositionally biased region" description="Low complexity" evidence="1">
    <location>
        <begin position="413"/>
        <end position="426"/>
    </location>
</feature>
<evidence type="ECO:0000313" key="3">
    <source>
        <dbReference type="Proteomes" id="UP001627154"/>
    </source>
</evidence>
<feature type="compositionally biased region" description="Basic residues" evidence="1">
    <location>
        <begin position="310"/>
        <end position="327"/>
    </location>
</feature>
<reference evidence="2 3" key="1">
    <citation type="journal article" date="2024" name="bioRxiv">
        <title>A reference genome for Trichogramma kaykai: A tiny desert-dwelling parasitoid wasp with competing sex-ratio distorters.</title>
        <authorList>
            <person name="Culotta J."/>
            <person name="Lindsey A.R."/>
        </authorList>
    </citation>
    <scope>NUCLEOTIDE SEQUENCE [LARGE SCALE GENOMIC DNA]</scope>
    <source>
        <strain evidence="2 3">KSX58</strain>
    </source>
</reference>